<dbReference type="Proteomes" id="UP001378242">
    <property type="component" value="Unassembled WGS sequence"/>
</dbReference>
<dbReference type="NCBIfam" id="NF004790">
    <property type="entry name" value="PRK06136.1"/>
    <property type="match status" value="1"/>
</dbReference>
<evidence type="ECO:0000256" key="7">
    <source>
        <dbReference type="ARBA" id="ARBA00023244"/>
    </source>
</evidence>
<dbReference type="PANTHER" id="PTHR45790">
    <property type="entry name" value="SIROHEME SYNTHASE-RELATED"/>
    <property type="match status" value="1"/>
</dbReference>
<keyword evidence="5 9" id="KW-0808">Transferase</keyword>
<comment type="pathway">
    <text evidence="1">Cofactor biosynthesis; adenosylcobalamin biosynthesis.</text>
</comment>
<dbReference type="GO" id="GO:0004851">
    <property type="term" value="F:uroporphyrin-III C-methyltransferase activity"/>
    <property type="evidence" value="ECO:0007669"/>
    <property type="project" value="UniProtKB-EC"/>
</dbReference>
<dbReference type="Gene3D" id="3.40.1010.10">
    <property type="entry name" value="Cobalt-precorrin-4 Transmethylase, Domain 1"/>
    <property type="match status" value="1"/>
</dbReference>
<accession>A0ABU9GIJ7</accession>
<evidence type="ECO:0000256" key="8">
    <source>
        <dbReference type="ARBA" id="ARBA00025705"/>
    </source>
</evidence>
<dbReference type="PIRSF" id="PIRSF036426">
    <property type="entry name" value="Sirohaem_synth"/>
    <property type="match status" value="1"/>
</dbReference>
<gene>
    <name evidence="11" type="primary">cobA</name>
    <name evidence="11" type="ORF">V6243_13970</name>
</gene>
<dbReference type="EMBL" id="JBAKAP010000016">
    <property type="protein sequence ID" value="MEL0617934.1"/>
    <property type="molecule type" value="Genomic_DNA"/>
</dbReference>
<comment type="similarity">
    <text evidence="2 9">Belongs to the precorrin methyltransferase family.</text>
</comment>
<dbReference type="InterPro" id="IPR050161">
    <property type="entry name" value="Siro_Cobalamin_biosynth"/>
</dbReference>
<evidence type="ECO:0000256" key="6">
    <source>
        <dbReference type="ARBA" id="ARBA00022691"/>
    </source>
</evidence>
<dbReference type="InterPro" id="IPR000878">
    <property type="entry name" value="4pyrrol_Mease"/>
</dbReference>
<evidence type="ECO:0000313" key="12">
    <source>
        <dbReference type="Proteomes" id="UP001378242"/>
    </source>
</evidence>
<evidence type="ECO:0000256" key="1">
    <source>
        <dbReference type="ARBA" id="ARBA00004953"/>
    </source>
</evidence>
<organism evidence="11 12">
    <name type="scientific">Cobetia marina</name>
    <name type="common">Deleya marina</name>
    <dbReference type="NCBI Taxonomy" id="28258"/>
    <lineage>
        <taxon>Bacteria</taxon>
        <taxon>Pseudomonadati</taxon>
        <taxon>Pseudomonadota</taxon>
        <taxon>Gammaproteobacteria</taxon>
        <taxon>Oceanospirillales</taxon>
        <taxon>Halomonadaceae</taxon>
        <taxon>Cobetia</taxon>
    </lineage>
</organism>
<keyword evidence="6" id="KW-0949">S-adenosyl-L-methionine</keyword>
<evidence type="ECO:0000259" key="10">
    <source>
        <dbReference type="Pfam" id="PF00590"/>
    </source>
</evidence>
<evidence type="ECO:0000256" key="3">
    <source>
        <dbReference type="ARBA" id="ARBA00012162"/>
    </source>
</evidence>
<dbReference type="SUPFAM" id="SSF53790">
    <property type="entry name" value="Tetrapyrrole methylase"/>
    <property type="match status" value="1"/>
</dbReference>
<dbReference type="Pfam" id="PF00590">
    <property type="entry name" value="TP_methylase"/>
    <property type="match status" value="1"/>
</dbReference>
<dbReference type="GO" id="GO:0032259">
    <property type="term" value="P:methylation"/>
    <property type="evidence" value="ECO:0007669"/>
    <property type="project" value="UniProtKB-KW"/>
</dbReference>
<dbReference type="PROSITE" id="PS00840">
    <property type="entry name" value="SUMT_2"/>
    <property type="match status" value="1"/>
</dbReference>
<dbReference type="InterPro" id="IPR012409">
    <property type="entry name" value="Sirohaem_synth"/>
</dbReference>
<dbReference type="Gene3D" id="3.30.950.10">
    <property type="entry name" value="Methyltransferase, Cobalt-precorrin-4 Transmethylase, Domain 2"/>
    <property type="match status" value="1"/>
</dbReference>
<sequence>MEFLNLSCDPSRLQLCLIGGGQEALALAERFAGLGADLCVYGDARMPALERLCGQEGWEVADTLLPVPAPGQLWLVVTGSEGRDRGILRHAREQHVMVFAPRHPADSSVRLPPRLVAGEAVLPVKEEDRFTGTHGQVALVSAGPGDPELLTLKALRHLQQADVIIHDRLVSHEILALARPEARRLYVGKARSDHSVPQEGINQALVDYARAGHRVVRLKGGDAFIFGRGGEELETLADAGISFEVVPGITAASGCAAYAGIPLTHRDHAQSVRFVTGHLKDGSCDLDWEALARPAQTLVFYMGLGSLALICEQLIHHGLAASTPIALVEQGTTARQRVHVATLAEMPAQVAGQGLKPPTLIIVGDVVRLHDSLKWFSPTADSSLGWEDGKHPTPLAQVNTA</sequence>
<protein>
    <recommendedName>
        <fullName evidence="3">uroporphyrinogen-III C-methyltransferase</fullName>
        <ecNumber evidence="3">2.1.1.107</ecNumber>
    </recommendedName>
</protein>
<dbReference type="InterPro" id="IPR014776">
    <property type="entry name" value="4pyrrole_Mease_sub2"/>
</dbReference>
<dbReference type="NCBIfam" id="TIGR01469">
    <property type="entry name" value="cobA_cysG_Cterm"/>
    <property type="match status" value="1"/>
</dbReference>
<dbReference type="InterPro" id="IPR035996">
    <property type="entry name" value="4pyrrol_Methylase_sf"/>
</dbReference>
<dbReference type="PANTHER" id="PTHR45790:SF1">
    <property type="entry name" value="SIROHEME SYNTHASE"/>
    <property type="match status" value="1"/>
</dbReference>
<evidence type="ECO:0000256" key="4">
    <source>
        <dbReference type="ARBA" id="ARBA00022603"/>
    </source>
</evidence>
<proteinExistence type="inferred from homology"/>
<evidence type="ECO:0000256" key="2">
    <source>
        <dbReference type="ARBA" id="ARBA00005879"/>
    </source>
</evidence>
<dbReference type="CDD" id="cd11642">
    <property type="entry name" value="SUMT"/>
    <property type="match status" value="1"/>
</dbReference>
<evidence type="ECO:0000256" key="5">
    <source>
        <dbReference type="ARBA" id="ARBA00022679"/>
    </source>
</evidence>
<dbReference type="InterPro" id="IPR014777">
    <property type="entry name" value="4pyrrole_Mease_sub1"/>
</dbReference>
<keyword evidence="7" id="KW-0627">Porphyrin biosynthesis</keyword>
<evidence type="ECO:0000256" key="9">
    <source>
        <dbReference type="RuleBase" id="RU003960"/>
    </source>
</evidence>
<comment type="caution">
    <text evidence="11">The sequence shown here is derived from an EMBL/GenBank/DDBJ whole genome shotgun (WGS) entry which is preliminary data.</text>
</comment>
<keyword evidence="12" id="KW-1185">Reference proteome</keyword>
<evidence type="ECO:0000313" key="11">
    <source>
        <dbReference type="EMBL" id="MEL0617934.1"/>
    </source>
</evidence>
<comment type="pathway">
    <text evidence="8">Porphyrin-containing compound metabolism; siroheme biosynthesis; precorrin-2 from uroporphyrinogen III: step 1/1.</text>
</comment>
<feature type="domain" description="Tetrapyrrole methylase" evidence="10">
    <location>
        <begin position="137"/>
        <end position="346"/>
    </location>
</feature>
<reference evidence="11 12" key="1">
    <citation type="submission" date="2024-02" db="EMBL/GenBank/DDBJ databases">
        <title>Bacteria isolated from the canopy kelp, Nereocystis luetkeana.</title>
        <authorList>
            <person name="Pfister C.A."/>
            <person name="Younker I.T."/>
            <person name="Light S.H."/>
        </authorList>
    </citation>
    <scope>NUCLEOTIDE SEQUENCE [LARGE SCALE GENOMIC DNA]</scope>
    <source>
        <strain evidence="11 12">TI.5.07</strain>
    </source>
</reference>
<name>A0ABU9GIJ7_COBMA</name>
<dbReference type="InterPro" id="IPR006366">
    <property type="entry name" value="CobA/CysG_C"/>
</dbReference>
<dbReference type="EC" id="2.1.1.107" evidence="3"/>
<dbReference type="PROSITE" id="PS00839">
    <property type="entry name" value="SUMT_1"/>
    <property type="match status" value="1"/>
</dbReference>
<keyword evidence="4 9" id="KW-0489">Methyltransferase</keyword>
<dbReference type="InterPro" id="IPR003043">
    <property type="entry name" value="Uropor_MeTrfase_CS"/>
</dbReference>